<dbReference type="AlphaFoldDB" id="B1HV03"/>
<dbReference type="Proteomes" id="UP000002164">
    <property type="component" value="Chromosome"/>
</dbReference>
<dbReference type="EMBL" id="CP000817">
    <property type="protein sequence ID" value="ACA39714.1"/>
    <property type="molecule type" value="Genomic_DNA"/>
</dbReference>
<protein>
    <submittedName>
        <fullName evidence="1">Uncharacterized protein</fullName>
    </submittedName>
</protein>
<gene>
    <name evidence="1" type="ordered locus">Bsph_2143</name>
</gene>
<dbReference type="HOGENOM" id="CLU_3201706_0_0_9"/>
<reference evidence="1 2" key="1">
    <citation type="journal article" date="2008" name="J. Bacteriol.">
        <title>Complete genome sequence of the mosquitocidal bacterium Bacillus sphaericus C3-41 and comparison with those of closely related Bacillus species.</title>
        <authorList>
            <person name="Hu X."/>
            <person name="Fan W."/>
            <person name="Han B."/>
            <person name="Liu H."/>
            <person name="Zheng D."/>
            <person name="Li Q."/>
            <person name="Dong W."/>
            <person name="Yan J."/>
            <person name="Gao M."/>
            <person name="Berry C."/>
            <person name="Yuan Z."/>
        </authorList>
    </citation>
    <scope>NUCLEOTIDE SEQUENCE [LARGE SCALE GENOMIC DNA]</scope>
    <source>
        <strain evidence="1 2">C3-41</strain>
    </source>
</reference>
<name>B1HV03_LYSSC</name>
<evidence type="ECO:0000313" key="2">
    <source>
        <dbReference type="Proteomes" id="UP000002164"/>
    </source>
</evidence>
<organism evidence="1 2">
    <name type="scientific">Lysinibacillus sphaericus (strain C3-41)</name>
    <dbReference type="NCBI Taxonomy" id="444177"/>
    <lineage>
        <taxon>Bacteria</taxon>
        <taxon>Bacillati</taxon>
        <taxon>Bacillota</taxon>
        <taxon>Bacilli</taxon>
        <taxon>Bacillales</taxon>
        <taxon>Bacillaceae</taxon>
        <taxon>Lysinibacillus</taxon>
    </lineage>
</organism>
<accession>B1HV03</accession>
<sequence length="45" mass="5347">MISHLIDDDEKHIALTKENELFSDFLQQLRISRLSNFCFITVCDF</sequence>
<proteinExistence type="predicted"/>
<evidence type="ECO:0000313" key="1">
    <source>
        <dbReference type="EMBL" id="ACA39714.1"/>
    </source>
</evidence>
<dbReference type="KEGG" id="lsp:Bsph_2143"/>
<dbReference type="EnsemblBacteria" id="ACA39714">
    <property type="protein sequence ID" value="ACA39714"/>
    <property type="gene ID" value="Bsph_2143"/>
</dbReference>